<gene>
    <name evidence="1" type="ORF">MUN78_14830</name>
</gene>
<dbReference type="PANTHER" id="PTHR40267">
    <property type="entry name" value="BLR3294 PROTEIN"/>
    <property type="match status" value="1"/>
</dbReference>
<dbReference type="RefSeq" id="WP_244727469.1">
    <property type="nucleotide sequence ID" value="NZ_CP095045.1"/>
</dbReference>
<sequence length="252" mass="26585">MVELGELRGRPAKREALGIVAPFDLELDRELWRWLPPDVDLLMTRTPAVGTAVTVDFARELTRGAAVPEGVRSVTAGRARVVAYACTSASFVGGRAGDAAIRAAMLAAGADGAITASGAIVEALRALGAARVAVATPYLPELSALLDVYLREHGIEPVVNAALGLDREIWNVPYARTAELIRQADRPDAQAIVVSCTNLPTYALIAPLERELGKPIVTANQATMWAALARMGRRANGPGQALVDPPGYSARS</sequence>
<name>A0ABY4FKY4_9MICO</name>
<organism evidence="1 2">
    <name type="scientific">Leucobacter allii</name>
    <dbReference type="NCBI Taxonomy" id="2932247"/>
    <lineage>
        <taxon>Bacteria</taxon>
        <taxon>Bacillati</taxon>
        <taxon>Actinomycetota</taxon>
        <taxon>Actinomycetes</taxon>
        <taxon>Micrococcales</taxon>
        <taxon>Microbacteriaceae</taxon>
        <taxon>Leucobacter</taxon>
    </lineage>
</organism>
<keyword evidence="2" id="KW-1185">Reference proteome</keyword>
<dbReference type="InterPro" id="IPR053714">
    <property type="entry name" value="Iso_Racemase_Enz_sf"/>
</dbReference>
<protein>
    <submittedName>
        <fullName evidence="1">Asp/Glu/hydantoin racemase</fullName>
    </submittedName>
</protein>
<reference evidence="1 2" key="1">
    <citation type="submission" date="2022-04" db="EMBL/GenBank/DDBJ databases">
        <title>Leucobacter sp. isolated from rhizosphere of garlic.</title>
        <authorList>
            <person name="Won M."/>
            <person name="Lee C.-M."/>
            <person name="Woen H.-Y."/>
            <person name="Kwon S.-W."/>
        </authorList>
    </citation>
    <scope>NUCLEOTIDE SEQUENCE [LARGE SCALE GENOMIC DNA]</scope>
    <source>
        <strain evidence="1 2">H21R-40</strain>
    </source>
</reference>
<accession>A0ABY4FKY4</accession>
<proteinExistence type="predicted"/>
<dbReference type="PANTHER" id="PTHR40267:SF1">
    <property type="entry name" value="BLR3294 PROTEIN"/>
    <property type="match status" value="1"/>
</dbReference>
<dbReference type="Gene3D" id="3.40.50.12500">
    <property type="match status" value="1"/>
</dbReference>
<dbReference type="Proteomes" id="UP000831786">
    <property type="component" value="Chromosome"/>
</dbReference>
<evidence type="ECO:0000313" key="1">
    <source>
        <dbReference type="EMBL" id="UOQ56923.1"/>
    </source>
</evidence>
<evidence type="ECO:0000313" key="2">
    <source>
        <dbReference type="Proteomes" id="UP000831786"/>
    </source>
</evidence>
<dbReference type="EMBL" id="CP095045">
    <property type="protein sequence ID" value="UOQ56923.1"/>
    <property type="molecule type" value="Genomic_DNA"/>
</dbReference>
<dbReference type="PIRSF" id="PIRSF015736">
    <property type="entry name" value="MI"/>
    <property type="match status" value="1"/>
</dbReference>
<dbReference type="Pfam" id="PF17645">
    <property type="entry name" value="Amdase"/>
    <property type="match status" value="1"/>
</dbReference>
<dbReference type="InterPro" id="IPR026286">
    <property type="entry name" value="MaiA/AMDase"/>
</dbReference>